<dbReference type="NCBIfam" id="TIGR01764">
    <property type="entry name" value="excise"/>
    <property type="match status" value="1"/>
</dbReference>
<dbReference type="Proteomes" id="UP000580051">
    <property type="component" value="Unassembled WGS sequence"/>
</dbReference>
<evidence type="ECO:0000313" key="2">
    <source>
        <dbReference type="EMBL" id="GFP21283.1"/>
    </source>
</evidence>
<dbReference type="AlphaFoldDB" id="A0A6V8NME5"/>
<evidence type="ECO:0000313" key="3">
    <source>
        <dbReference type="Proteomes" id="UP000580051"/>
    </source>
</evidence>
<dbReference type="Pfam" id="PF12728">
    <property type="entry name" value="HTH_17"/>
    <property type="match status" value="1"/>
</dbReference>
<evidence type="ECO:0000259" key="1">
    <source>
        <dbReference type="Pfam" id="PF12728"/>
    </source>
</evidence>
<organism evidence="2 3">
    <name type="scientific">Candidatus Hakubella thermalkaliphila</name>
    <dbReference type="NCBI Taxonomy" id="2754717"/>
    <lineage>
        <taxon>Bacteria</taxon>
        <taxon>Bacillati</taxon>
        <taxon>Actinomycetota</taxon>
        <taxon>Actinomycetota incertae sedis</taxon>
        <taxon>Candidatus Hakubellales</taxon>
        <taxon>Candidatus Hakubellaceae</taxon>
        <taxon>Candidatus Hakubella</taxon>
    </lineage>
</organism>
<dbReference type="GO" id="GO:0003677">
    <property type="term" value="F:DNA binding"/>
    <property type="evidence" value="ECO:0007669"/>
    <property type="project" value="InterPro"/>
</dbReference>
<protein>
    <recommendedName>
        <fullName evidence="1">Helix-turn-helix domain-containing protein</fullName>
    </recommendedName>
</protein>
<dbReference type="InterPro" id="IPR010093">
    <property type="entry name" value="SinI_DNA-bd"/>
</dbReference>
<accession>A0A6V8NME5</accession>
<proteinExistence type="predicted"/>
<dbReference type="RefSeq" id="WP_176226415.1">
    <property type="nucleotide sequence ID" value="NZ_BLRV01000031.1"/>
</dbReference>
<dbReference type="EMBL" id="BLRV01000031">
    <property type="protein sequence ID" value="GFP21283.1"/>
    <property type="molecule type" value="Genomic_DNA"/>
</dbReference>
<name>A0A6V8NME5_9ACTN</name>
<dbReference type="InterPro" id="IPR041657">
    <property type="entry name" value="HTH_17"/>
</dbReference>
<feature type="domain" description="Helix-turn-helix" evidence="1">
    <location>
        <begin position="6"/>
        <end position="53"/>
    </location>
</feature>
<sequence>MEKLKTAQEISDYLCIPLSGIYDMTHRKKIPFVKIGTRLRFRQSDIETWLESQTVSANGEADVFK</sequence>
<comment type="caution">
    <text evidence="2">The sequence shown here is derived from an EMBL/GenBank/DDBJ whole genome shotgun (WGS) entry which is preliminary data.</text>
</comment>
<reference evidence="2 3" key="1">
    <citation type="journal article" date="2020" name="Front. Microbiol.">
        <title>Single-cell genomics of novel Actinobacteria with the Wood-Ljungdahl pathway discovered in a serpentinizing system.</title>
        <authorList>
            <person name="Merino N."/>
            <person name="Kawai M."/>
            <person name="Boyd E.S."/>
            <person name="Colman D.R."/>
            <person name="McGlynn S.E."/>
            <person name="Nealson K.H."/>
            <person name="Kurokawa K."/>
            <person name="Hongoh Y."/>
        </authorList>
    </citation>
    <scope>NUCLEOTIDE SEQUENCE [LARGE SCALE GENOMIC DNA]</scope>
    <source>
        <strain evidence="2 3">S06</strain>
    </source>
</reference>
<gene>
    <name evidence="2" type="ORF">HKBW3S06_00509</name>
</gene>